<dbReference type="InterPro" id="IPR016181">
    <property type="entry name" value="Acyl_CoA_acyltransferase"/>
</dbReference>
<dbReference type="GO" id="GO:0016747">
    <property type="term" value="F:acyltransferase activity, transferring groups other than amino-acyl groups"/>
    <property type="evidence" value="ECO:0007669"/>
    <property type="project" value="InterPro"/>
</dbReference>
<dbReference type="Gene3D" id="3.40.630.30">
    <property type="match status" value="1"/>
</dbReference>
<comment type="caution">
    <text evidence="2">The sequence shown here is derived from an EMBL/GenBank/DDBJ whole genome shotgun (WGS) entry which is preliminary data.</text>
</comment>
<dbReference type="InterPro" id="IPR000182">
    <property type="entry name" value="GNAT_dom"/>
</dbReference>
<proteinExistence type="predicted"/>
<evidence type="ECO:0000313" key="2">
    <source>
        <dbReference type="EMBL" id="PMB65192.1"/>
    </source>
</evidence>
<evidence type="ECO:0000313" key="3">
    <source>
        <dbReference type="Proteomes" id="UP000235728"/>
    </source>
</evidence>
<dbReference type="Pfam" id="PF00583">
    <property type="entry name" value="Acetyltransf_1"/>
    <property type="match status" value="1"/>
</dbReference>
<dbReference type="Proteomes" id="UP000235728">
    <property type="component" value="Unassembled WGS sequence"/>
</dbReference>
<dbReference type="EMBL" id="MRVG01000010">
    <property type="protein sequence ID" value="PMB65192.1"/>
    <property type="molecule type" value="Genomic_DNA"/>
</dbReference>
<reference evidence="2 3" key="1">
    <citation type="journal article" date="2016" name="Appl. Microbiol. Biotechnol.">
        <title>Characterization of T-DNA insertion mutants with decreased virulence in the entomopathogenic fungus Beauveria bassiana JEF-007.</title>
        <authorList>
            <person name="Kim S."/>
            <person name="Lee S.J."/>
            <person name="Nai Y.S."/>
            <person name="Yu J.S."/>
            <person name="Lee M.R."/>
            <person name="Yang Y.T."/>
            <person name="Kim J.S."/>
        </authorList>
    </citation>
    <scope>NUCLEOTIDE SEQUENCE [LARGE SCALE GENOMIC DNA]</scope>
    <source>
        <strain evidence="2 3">JEF-007</strain>
    </source>
</reference>
<accession>A0A2N6ND34</accession>
<dbReference type="CDD" id="cd04301">
    <property type="entry name" value="NAT_SF"/>
    <property type="match status" value="1"/>
</dbReference>
<evidence type="ECO:0000259" key="1">
    <source>
        <dbReference type="Pfam" id="PF00583"/>
    </source>
</evidence>
<dbReference type="SUPFAM" id="SSF55729">
    <property type="entry name" value="Acyl-CoA N-acyltransferases (Nat)"/>
    <property type="match status" value="1"/>
</dbReference>
<protein>
    <recommendedName>
        <fullName evidence="1">N-acetyltransferase domain-containing protein</fullName>
    </recommendedName>
</protein>
<sequence length="251" mass="27516">MVTQLYETFPSSQVLDDMLVDAAKLFNENYGTWGEESFKPGSPVRLSAGRLRKQYLPDNSQSSYTRVVVDGVLAGNAFFCRWNHAGKTVCWVTQLVVSKEYRERGLAGGLLRALKEDNDDIFGIMSSHPAACLAAAAAFATTIEKVSLDFIRKNAQGVMEVSPITYIRDAKLCGTIFDANDSTGLVSGVNTGFFVDHEEPLNALEIIRESLQWPFGDLPDGHEYLLIVPAKTRRSRSGSSTRPSDVAVAEA</sequence>
<dbReference type="AlphaFoldDB" id="A0A2N6ND34"/>
<gene>
    <name evidence="2" type="ORF">BM221_008548</name>
</gene>
<feature type="domain" description="N-acetyltransferase" evidence="1">
    <location>
        <begin position="52"/>
        <end position="116"/>
    </location>
</feature>
<organism evidence="2 3">
    <name type="scientific">Beauveria bassiana</name>
    <name type="common">White muscardine disease fungus</name>
    <name type="synonym">Tritirachium shiotae</name>
    <dbReference type="NCBI Taxonomy" id="176275"/>
    <lineage>
        <taxon>Eukaryota</taxon>
        <taxon>Fungi</taxon>
        <taxon>Dikarya</taxon>
        <taxon>Ascomycota</taxon>
        <taxon>Pezizomycotina</taxon>
        <taxon>Sordariomycetes</taxon>
        <taxon>Hypocreomycetidae</taxon>
        <taxon>Hypocreales</taxon>
        <taxon>Cordycipitaceae</taxon>
        <taxon>Beauveria</taxon>
    </lineage>
</organism>
<name>A0A2N6ND34_BEABA</name>
<dbReference type="OMA" id="NVCWITQ"/>